<dbReference type="EMBL" id="LNQE01001864">
    <property type="protein sequence ID" value="KUG03955.1"/>
    <property type="molecule type" value="Genomic_DNA"/>
</dbReference>
<proteinExistence type="predicted"/>
<dbReference type="AlphaFoldDB" id="A0A0W8E6G0"/>
<sequence>MLIKNFEFGGSEHLDQCVYITSQVAEMVMKKILLADKQK</sequence>
<protein>
    <submittedName>
        <fullName evidence="1">Uncharacterized protein</fullName>
    </submittedName>
</protein>
<comment type="caution">
    <text evidence="1">The sequence shown here is derived from an EMBL/GenBank/DDBJ whole genome shotgun (WGS) entry which is preliminary data.</text>
</comment>
<reference evidence="1" key="1">
    <citation type="journal article" date="2015" name="Proc. Natl. Acad. Sci. U.S.A.">
        <title>Networks of energetic and metabolic interactions define dynamics in microbial communities.</title>
        <authorList>
            <person name="Embree M."/>
            <person name="Liu J.K."/>
            <person name="Al-Bassam M.M."/>
            <person name="Zengler K."/>
        </authorList>
    </citation>
    <scope>NUCLEOTIDE SEQUENCE</scope>
</reference>
<gene>
    <name evidence="1" type="ORF">ASZ90_018617</name>
</gene>
<accession>A0A0W8E6G0</accession>
<evidence type="ECO:0000313" key="1">
    <source>
        <dbReference type="EMBL" id="KUG03955.1"/>
    </source>
</evidence>
<organism evidence="1">
    <name type="scientific">hydrocarbon metagenome</name>
    <dbReference type="NCBI Taxonomy" id="938273"/>
    <lineage>
        <taxon>unclassified sequences</taxon>
        <taxon>metagenomes</taxon>
        <taxon>ecological metagenomes</taxon>
    </lineage>
</organism>
<name>A0A0W8E6G0_9ZZZZ</name>